<protein>
    <recommendedName>
        <fullName evidence="1">Bacterial Ig-like domain-containing protein</fullName>
    </recommendedName>
</protein>
<sequence length="157" mass="17816">MKKYILVSALAFGGVLLTSCQSKESKAEQVEEKVETSNSEMTSKELADQVEFKAVKEVYAEAPDMLKVKMKNNSTYTLNMGTDYSIAVLKNEEWTDFDMTGTAFTLMLQIVPVDEEVSFEMSLFKDIFTYDKGTYRFTKTINGGEHSFQKSVEFTIE</sequence>
<keyword evidence="3" id="KW-1185">Reference proteome</keyword>
<evidence type="ECO:0000313" key="2">
    <source>
        <dbReference type="EMBL" id="SDH41837.1"/>
    </source>
</evidence>
<proteinExistence type="predicted"/>
<name>A0A1G8C8I0_9FLAO</name>
<dbReference type="AlphaFoldDB" id="A0A1G8C8I0"/>
<evidence type="ECO:0000259" key="1">
    <source>
        <dbReference type="Pfam" id="PF20251"/>
    </source>
</evidence>
<organism evidence="2 3">
    <name type="scientific">Myroides phaeus</name>
    <dbReference type="NCBI Taxonomy" id="702745"/>
    <lineage>
        <taxon>Bacteria</taxon>
        <taxon>Pseudomonadati</taxon>
        <taxon>Bacteroidota</taxon>
        <taxon>Flavobacteriia</taxon>
        <taxon>Flavobacteriales</taxon>
        <taxon>Flavobacteriaceae</taxon>
        <taxon>Myroides</taxon>
    </lineage>
</organism>
<dbReference type="Proteomes" id="UP000243588">
    <property type="component" value="Unassembled WGS sequence"/>
</dbReference>
<dbReference type="Pfam" id="PF20251">
    <property type="entry name" value="Big_14"/>
    <property type="match status" value="1"/>
</dbReference>
<dbReference type="PROSITE" id="PS51257">
    <property type="entry name" value="PROKAR_LIPOPROTEIN"/>
    <property type="match status" value="1"/>
</dbReference>
<accession>A0A1G8C8I0</accession>
<dbReference type="RefSeq" id="WP_090405885.1">
    <property type="nucleotide sequence ID" value="NZ_FNDQ01000003.1"/>
</dbReference>
<dbReference type="EMBL" id="FNDQ01000003">
    <property type="protein sequence ID" value="SDH41837.1"/>
    <property type="molecule type" value="Genomic_DNA"/>
</dbReference>
<gene>
    <name evidence="2" type="ORF">SAMN05421818_103186</name>
</gene>
<evidence type="ECO:0000313" key="3">
    <source>
        <dbReference type="Proteomes" id="UP000243588"/>
    </source>
</evidence>
<feature type="domain" description="Bacterial Ig-like" evidence="1">
    <location>
        <begin position="49"/>
        <end position="149"/>
    </location>
</feature>
<dbReference type="InterPro" id="IPR046878">
    <property type="entry name" value="Big_14"/>
</dbReference>
<reference evidence="3" key="1">
    <citation type="submission" date="2016-10" db="EMBL/GenBank/DDBJ databases">
        <authorList>
            <person name="Varghese N."/>
            <person name="Submissions S."/>
        </authorList>
    </citation>
    <scope>NUCLEOTIDE SEQUENCE [LARGE SCALE GENOMIC DNA]</scope>
    <source>
        <strain evidence="3">DSM 23313</strain>
    </source>
</reference>